<dbReference type="CDD" id="cd00030">
    <property type="entry name" value="C2"/>
    <property type="match status" value="1"/>
</dbReference>
<reference evidence="4 5" key="1">
    <citation type="submission" date="2024-03" db="EMBL/GenBank/DDBJ databases">
        <title>The Acrasis kona genome and developmental transcriptomes reveal deep origins of eukaryotic multicellular pathways.</title>
        <authorList>
            <person name="Sheikh S."/>
            <person name="Fu C.-J."/>
            <person name="Brown M.W."/>
            <person name="Baldauf S.L."/>
        </authorList>
    </citation>
    <scope>NUCLEOTIDE SEQUENCE [LARGE SCALE GENOMIC DNA]</scope>
    <source>
        <strain evidence="4 5">ATCC MYA-3509</strain>
    </source>
</reference>
<keyword evidence="1" id="KW-0479">Metal-binding</keyword>
<comment type="caution">
    <text evidence="4">The sequence shown here is derived from an EMBL/GenBank/DDBJ whole genome shotgun (WGS) entry which is preliminary data.</text>
</comment>
<sequence length="589" mass="67416">MSFKRNKSPSSPINPPRRYTTCSSLRQFSDFSSVQYVKIIVHSASNLPSDKHGATGYLACNPHIVIDTNNEHLKSNVLKSQNNPNFDNETFYIKIDVENQSFITINIYDWHNFTPSRYIGHCNVQLDKLIRDTEVRSTLPLKSNTALNATIDVTIAANNFGLPKIEGSTSGIDFLCTSPVGLDPVQVVVSKIEDSLYSSQFDTQDKLIQYASYLSSIQKIKETYLNVNWAKTIQLQENLDDDVVEITDPTDYLGPIQQEIDLEASKRDIEEIKNNTSRIDTTLRHKVSIKIVIIDQQRDSRTKRSFREAFSPILSTFNMIPKLGFFHSALIVGPWLIEWNNSGLCVPRKCLSSASMLSADLDAITTMSDLNKLVDDIAEVIVDWNTRMKYSSTNKDSKHYGNCQDFIESLCLRSGIRLPNTGPLAGWLERLRKNGECDLDFTPEANFKREYGITSNVLKFKTHTELDSFVKMLKRKNPHLHEPHDKDYEVYMFLKAIDRAFWLRHLKLQDQIRQLSQKLRQLGDGYSNLDLKRELFEEHSKLEKTGEVVTPLQSKKLYEGDESHEEGLLYLECECPFGDPSHTHSYFSN</sequence>
<dbReference type="Gene3D" id="2.60.40.150">
    <property type="entry name" value="C2 domain"/>
    <property type="match status" value="1"/>
</dbReference>
<keyword evidence="2" id="KW-0106">Calcium</keyword>
<keyword evidence="5" id="KW-1185">Reference proteome</keyword>
<proteinExistence type="predicted"/>
<evidence type="ECO:0000313" key="4">
    <source>
        <dbReference type="EMBL" id="KAL0478078.1"/>
    </source>
</evidence>
<organism evidence="4 5">
    <name type="scientific">Acrasis kona</name>
    <dbReference type="NCBI Taxonomy" id="1008807"/>
    <lineage>
        <taxon>Eukaryota</taxon>
        <taxon>Discoba</taxon>
        <taxon>Heterolobosea</taxon>
        <taxon>Tetramitia</taxon>
        <taxon>Eutetramitia</taxon>
        <taxon>Acrasidae</taxon>
        <taxon>Acrasis</taxon>
    </lineage>
</organism>
<dbReference type="EMBL" id="JAOPGA020000309">
    <property type="protein sequence ID" value="KAL0478078.1"/>
    <property type="molecule type" value="Genomic_DNA"/>
</dbReference>
<evidence type="ECO:0000259" key="3">
    <source>
        <dbReference type="PROSITE" id="PS50004"/>
    </source>
</evidence>
<dbReference type="Proteomes" id="UP001431209">
    <property type="component" value="Unassembled WGS sequence"/>
</dbReference>
<dbReference type="InterPro" id="IPR035892">
    <property type="entry name" value="C2_domain_sf"/>
</dbReference>
<gene>
    <name evidence="4" type="ORF">AKO1_010791</name>
</gene>
<protein>
    <recommendedName>
        <fullName evidence="3">C2 domain-containing protein</fullName>
    </recommendedName>
</protein>
<dbReference type="GO" id="GO:0046872">
    <property type="term" value="F:metal ion binding"/>
    <property type="evidence" value="ECO:0007669"/>
    <property type="project" value="UniProtKB-KW"/>
</dbReference>
<dbReference type="InterPro" id="IPR000008">
    <property type="entry name" value="C2_dom"/>
</dbReference>
<accession>A0AAW2YME0</accession>
<dbReference type="Pfam" id="PF00168">
    <property type="entry name" value="C2"/>
    <property type="match status" value="1"/>
</dbReference>
<dbReference type="AlphaFoldDB" id="A0AAW2YME0"/>
<evidence type="ECO:0000313" key="5">
    <source>
        <dbReference type="Proteomes" id="UP001431209"/>
    </source>
</evidence>
<dbReference type="PROSITE" id="PS50004">
    <property type="entry name" value="C2"/>
    <property type="match status" value="1"/>
</dbReference>
<dbReference type="SMART" id="SM00239">
    <property type="entry name" value="C2"/>
    <property type="match status" value="1"/>
</dbReference>
<evidence type="ECO:0000256" key="2">
    <source>
        <dbReference type="ARBA" id="ARBA00022837"/>
    </source>
</evidence>
<dbReference type="PANTHER" id="PTHR45911">
    <property type="entry name" value="C2 DOMAIN-CONTAINING PROTEIN"/>
    <property type="match status" value="1"/>
</dbReference>
<feature type="domain" description="C2" evidence="3">
    <location>
        <begin position="17"/>
        <end position="139"/>
    </location>
</feature>
<evidence type="ECO:0000256" key="1">
    <source>
        <dbReference type="ARBA" id="ARBA00022723"/>
    </source>
</evidence>
<name>A0AAW2YME0_9EUKA</name>
<dbReference type="SUPFAM" id="SSF49562">
    <property type="entry name" value="C2 domain (Calcium/lipid-binding domain, CaLB)"/>
    <property type="match status" value="1"/>
</dbReference>